<dbReference type="SUPFAM" id="SSF82199">
    <property type="entry name" value="SET domain"/>
    <property type="match status" value="1"/>
</dbReference>
<sequence length="238" mass="25949">MATYTRPPQHWPANLPYLSTVHLDSSLTPSQRELIQSVRAPEPDAYIVSAQCTFSPSSNPSVVVESIKLPSHPAYPQSGLFAARPLVPGTHIIDYTGLLHSCPLPTCSTSDYDLAFLDRDASLAIDGAGMGNEARFINDYHGIRDGPNAVFEEYYVRVKGAKGKEMWEARMGVWVNPLSSGIAKGEEVCLSYGKGYWRARLGAMEQQKEGDSRAGAAARDETDLSEEVIPMTIEDGKG</sequence>
<accession>V9D6J8</accession>
<feature type="domain" description="SET" evidence="2">
    <location>
        <begin position="60"/>
        <end position="193"/>
    </location>
</feature>
<dbReference type="EMBL" id="KB822706">
    <property type="protein sequence ID" value="ETI21898.1"/>
    <property type="molecule type" value="Genomic_DNA"/>
</dbReference>
<dbReference type="AlphaFoldDB" id="V9D6J8"/>
<dbReference type="GeneID" id="19984461"/>
<dbReference type="HOGENOM" id="CLU_054608_0_1_1"/>
<dbReference type="OrthoDB" id="5792673at2759"/>
<protein>
    <recommendedName>
        <fullName evidence="2">SET domain-containing protein</fullName>
    </recommendedName>
</protein>
<reference evidence="3 4" key="1">
    <citation type="submission" date="2013-03" db="EMBL/GenBank/DDBJ databases">
        <title>The Genome Sequence of Cladophialophora carrionii CBS 160.54.</title>
        <authorList>
            <consortium name="The Broad Institute Genomics Platform"/>
            <person name="Cuomo C."/>
            <person name="de Hoog S."/>
            <person name="Gorbushina A."/>
            <person name="Walker B."/>
            <person name="Young S.K."/>
            <person name="Zeng Q."/>
            <person name="Gargeya S."/>
            <person name="Fitzgerald M."/>
            <person name="Haas B."/>
            <person name="Abouelleil A."/>
            <person name="Allen A.W."/>
            <person name="Alvarado L."/>
            <person name="Arachchi H.M."/>
            <person name="Berlin A.M."/>
            <person name="Chapman S.B."/>
            <person name="Gainer-Dewar J."/>
            <person name="Goldberg J."/>
            <person name="Griggs A."/>
            <person name="Gujja S."/>
            <person name="Hansen M."/>
            <person name="Howarth C."/>
            <person name="Imamovic A."/>
            <person name="Ireland A."/>
            <person name="Larimer J."/>
            <person name="McCowan C."/>
            <person name="Murphy C."/>
            <person name="Pearson M."/>
            <person name="Poon T.W."/>
            <person name="Priest M."/>
            <person name="Roberts A."/>
            <person name="Saif S."/>
            <person name="Shea T."/>
            <person name="Sisk P."/>
            <person name="Sykes S."/>
            <person name="Wortman J."/>
            <person name="Nusbaum C."/>
            <person name="Birren B."/>
        </authorList>
    </citation>
    <scope>NUCLEOTIDE SEQUENCE [LARGE SCALE GENOMIC DNA]</scope>
    <source>
        <strain evidence="3 4">CBS 160.54</strain>
    </source>
</reference>
<dbReference type="RefSeq" id="XP_008728515.1">
    <property type="nucleotide sequence ID" value="XM_008730293.1"/>
</dbReference>
<name>V9D6J8_9EURO</name>
<evidence type="ECO:0000259" key="2">
    <source>
        <dbReference type="PROSITE" id="PS50280"/>
    </source>
</evidence>
<evidence type="ECO:0000313" key="4">
    <source>
        <dbReference type="Proteomes" id="UP000030678"/>
    </source>
</evidence>
<proteinExistence type="predicted"/>
<dbReference type="VEuPathDB" id="FungiDB:G647_05968"/>
<dbReference type="InterPro" id="IPR046341">
    <property type="entry name" value="SET_dom_sf"/>
</dbReference>
<evidence type="ECO:0000313" key="3">
    <source>
        <dbReference type="EMBL" id="ETI21898.1"/>
    </source>
</evidence>
<evidence type="ECO:0000256" key="1">
    <source>
        <dbReference type="SAM" id="MobiDB-lite"/>
    </source>
</evidence>
<feature type="compositionally biased region" description="Basic and acidic residues" evidence="1">
    <location>
        <begin position="207"/>
        <end position="222"/>
    </location>
</feature>
<dbReference type="Gene3D" id="2.170.270.10">
    <property type="entry name" value="SET domain"/>
    <property type="match status" value="1"/>
</dbReference>
<dbReference type="PROSITE" id="PS50280">
    <property type="entry name" value="SET"/>
    <property type="match status" value="1"/>
</dbReference>
<organism evidence="3 4">
    <name type="scientific">Cladophialophora carrionii CBS 160.54</name>
    <dbReference type="NCBI Taxonomy" id="1279043"/>
    <lineage>
        <taxon>Eukaryota</taxon>
        <taxon>Fungi</taxon>
        <taxon>Dikarya</taxon>
        <taxon>Ascomycota</taxon>
        <taxon>Pezizomycotina</taxon>
        <taxon>Eurotiomycetes</taxon>
        <taxon>Chaetothyriomycetidae</taxon>
        <taxon>Chaetothyriales</taxon>
        <taxon>Herpotrichiellaceae</taxon>
        <taxon>Cladophialophora</taxon>
    </lineage>
</organism>
<dbReference type="Pfam" id="PF00856">
    <property type="entry name" value="SET"/>
    <property type="match status" value="1"/>
</dbReference>
<feature type="region of interest" description="Disordered" evidence="1">
    <location>
        <begin position="207"/>
        <end position="238"/>
    </location>
</feature>
<dbReference type="Proteomes" id="UP000030678">
    <property type="component" value="Unassembled WGS sequence"/>
</dbReference>
<dbReference type="InterPro" id="IPR001214">
    <property type="entry name" value="SET_dom"/>
</dbReference>
<gene>
    <name evidence="3" type="ORF">G647_05968</name>
</gene>